<dbReference type="EMBL" id="AMZH03005884">
    <property type="protein sequence ID" value="RRT65236.1"/>
    <property type="molecule type" value="Genomic_DNA"/>
</dbReference>
<feature type="compositionally biased region" description="Basic and acidic residues" evidence="1">
    <location>
        <begin position="37"/>
        <end position="53"/>
    </location>
</feature>
<comment type="caution">
    <text evidence="2">The sequence shown here is derived from an EMBL/GenBank/DDBJ whole genome shotgun (WGS) entry which is preliminary data.</text>
</comment>
<name>A0A426ZMM8_ENSVE</name>
<feature type="region of interest" description="Disordered" evidence="1">
    <location>
        <begin position="1"/>
        <end position="53"/>
    </location>
</feature>
<organism evidence="2 3">
    <name type="scientific">Ensete ventricosum</name>
    <name type="common">Abyssinian banana</name>
    <name type="synonym">Musa ensete</name>
    <dbReference type="NCBI Taxonomy" id="4639"/>
    <lineage>
        <taxon>Eukaryota</taxon>
        <taxon>Viridiplantae</taxon>
        <taxon>Streptophyta</taxon>
        <taxon>Embryophyta</taxon>
        <taxon>Tracheophyta</taxon>
        <taxon>Spermatophyta</taxon>
        <taxon>Magnoliopsida</taxon>
        <taxon>Liliopsida</taxon>
        <taxon>Zingiberales</taxon>
        <taxon>Musaceae</taxon>
        <taxon>Ensete</taxon>
    </lineage>
</organism>
<accession>A0A426ZMM8</accession>
<sequence>MAKHRSESSKIGQVEPLPQATASGLQVQTRSQTTGATHKECGSEHDEREVGYSLRAEEAQLGLPTGKKSHKEILSTVETHLDILEANLEELYQGQGRLLGVESSQEKAKSRIDQG</sequence>
<evidence type="ECO:0000256" key="1">
    <source>
        <dbReference type="SAM" id="MobiDB-lite"/>
    </source>
</evidence>
<protein>
    <submittedName>
        <fullName evidence="2">Uncharacterized protein</fullName>
    </submittedName>
</protein>
<feature type="compositionally biased region" description="Polar residues" evidence="1">
    <location>
        <begin position="20"/>
        <end position="36"/>
    </location>
</feature>
<gene>
    <name evidence="2" type="ORF">B296_00017294</name>
</gene>
<dbReference type="AlphaFoldDB" id="A0A426ZMM8"/>
<evidence type="ECO:0000313" key="2">
    <source>
        <dbReference type="EMBL" id="RRT65236.1"/>
    </source>
</evidence>
<evidence type="ECO:0000313" key="3">
    <source>
        <dbReference type="Proteomes" id="UP000287651"/>
    </source>
</evidence>
<proteinExistence type="predicted"/>
<dbReference type="Proteomes" id="UP000287651">
    <property type="component" value="Unassembled WGS sequence"/>
</dbReference>
<reference evidence="2 3" key="1">
    <citation type="journal article" date="2014" name="Agronomy (Basel)">
        <title>A Draft Genome Sequence for Ensete ventricosum, the Drought-Tolerant Tree Against Hunger.</title>
        <authorList>
            <person name="Harrison J."/>
            <person name="Moore K.A."/>
            <person name="Paszkiewicz K."/>
            <person name="Jones T."/>
            <person name="Grant M."/>
            <person name="Ambacheew D."/>
            <person name="Muzemil S."/>
            <person name="Studholme D.J."/>
        </authorList>
    </citation>
    <scope>NUCLEOTIDE SEQUENCE [LARGE SCALE GENOMIC DNA]</scope>
</reference>